<reference evidence="2 3" key="1">
    <citation type="submission" date="2012-11" db="EMBL/GenBank/DDBJ databases">
        <title>FINISHED of Natronococcus occultus SP4, DSM 3396.</title>
        <authorList>
            <consortium name="DOE Joint Genome Institute"/>
            <person name="Eisen J."/>
            <person name="Huntemann M."/>
            <person name="Wei C.-L."/>
            <person name="Han J."/>
            <person name="Detter J.C."/>
            <person name="Han C."/>
            <person name="Tapia R."/>
            <person name="Chen A."/>
            <person name="Kyrpides N."/>
            <person name="Mavromatis K."/>
            <person name="Markowitz V."/>
            <person name="Szeto E."/>
            <person name="Ivanova N."/>
            <person name="Mikhailova N."/>
            <person name="Ovchinnikova G."/>
            <person name="Pagani I."/>
            <person name="Pati A."/>
            <person name="Goodwin L."/>
            <person name="Nordberg H.P."/>
            <person name="Cantor M.N."/>
            <person name="Hua S.X."/>
            <person name="Woyke T."/>
            <person name="Eisen J."/>
            <person name="Klenk H.-P."/>
            <person name="Klenk H.-P."/>
        </authorList>
    </citation>
    <scope>NUCLEOTIDE SEQUENCE [LARGE SCALE GENOMIC DNA]</scope>
    <source>
        <strain evidence="2 3">SP4</strain>
    </source>
</reference>
<evidence type="ECO:0000313" key="2">
    <source>
        <dbReference type="EMBL" id="AGB39375.1"/>
    </source>
</evidence>
<dbReference type="AlphaFoldDB" id="L0K4A6"/>
<evidence type="ECO:0000313" key="3">
    <source>
        <dbReference type="Proteomes" id="UP000010878"/>
    </source>
</evidence>
<gene>
    <name evidence="2" type="ORF">Natoc_3659</name>
</gene>
<keyword evidence="1" id="KW-0472">Membrane</keyword>
<evidence type="ECO:0000256" key="1">
    <source>
        <dbReference type="SAM" id="Phobius"/>
    </source>
</evidence>
<sequence length="57" mass="5826">MIELQWLVGAVIVVPLGAAVLSVLADARLEDVGWPIAAASLSVTFVLAVALVVALTL</sequence>
<keyword evidence="1" id="KW-0812">Transmembrane</keyword>
<feature type="transmembrane region" description="Helical" evidence="1">
    <location>
        <begin position="32"/>
        <end position="55"/>
    </location>
</feature>
<dbReference type="STRING" id="694430.Natoc_3659"/>
<feature type="transmembrane region" description="Helical" evidence="1">
    <location>
        <begin position="6"/>
        <end position="25"/>
    </location>
</feature>
<keyword evidence="3" id="KW-1185">Reference proteome</keyword>
<dbReference type="Proteomes" id="UP000010878">
    <property type="component" value="Chromosome"/>
</dbReference>
<dbReference type="EMBL" id="CP003929">
    <property type="protein sequence ID" value="AGB39375.1"/>
    <property type="molecule type" value="Genomic_DNA"/>
</dbReference>
<name>L0K4A6_9EURY</name>
<proteinExistence type="predicted"/>
<accession>L0K4A6</accession>
<keyword evidence="1" id="KW-1133">Transmembrane helix</keyword>
<dbReference type="GeneID" id="43302192"/>
<dbReference type="HOGENOM" id="CLU_2985773_0_0_2"/>
<dbReference type="RefSeq" id="WP_015322809.1">
    <property type="nucleotide sequence ID" value="NC_019974.1"/>
</dbReference>
<organism evidence="2 3">
    <name type="scientific">Natronococcus occultus SP4</name>
    <dbReference type="NCBI Taxonomy" id="694430"/>
    <lineage>
        <taxon>Archaea</taxon>
        <taxon>Methanobacteriati</taxon>
        <taxon>Methanobacteriota</taxon>
        <taxon>Stenosarchaea group</taxon>
        <taxon>Halobacteria</taxon>
        <taxon>Halobacteriales</taxon>
        <taxon>Natrialbaceae</taxon>
        <taxon>Natronococcus</taxon>
    </lineage>
</organism>
<dbReference type="KEGG" id="nou:Natoc_3659"/>
<protein>
    <submittedName>
        <fullName evidence="2">Uncharacterized protein</fullName>
    </submittedName>
</protein>